<reference evidence="1" key="1">
    <citation type="submission" date="2020-05" db="EMBL/GenBank/DDBJ databases">
        <authorList>
            <person name="Chiriac C."/>
            <person name="Salcher M."/>
            <person name="Ghai R."/>
            <person name="Kavagutti S V."/>
        </authorList>
    </citation>
    <scope>NUCLEOTIDE SEQUENCE</scope>
</reference>
<accession>A0A6J7P7D9</accession>
<protein>
    <submittedName>
        <fullName evidence="1">Unannotated protein</fullName>
    </submittedName>
</protein>
<proteinExistence type="predicted"/>
<dbReference type="EMBL" id="CAFBPA010000056">
    <property type="protein sequence ID" value="CAB5001316.1"/>
    <property type="molecule type" value="Genomic_DNA"/>
</dbReference>
<evidence type="ECO:0000313" key="1">
    <source>
        <dbReference type="EMBL" id="CAB5001316.1"/>
    </source>
</evidence>
<gene>
    <name evidence="1" type="ORF">UFOPK4043_00518</name>
</gene>
<dbReference type="AlphaFoldDB" id="A0A6J7P7D9"/>
<organism evidence="1">
    <name type="scientific">freshwater metagenome</name>
    <dbReference type="NCBI Taxonomy" id="449393"/>
    <lineage>
        <taxon>unclassified sequences</taxon>
        <taxon>metagenomes</taxon>
        <taxon>ecological metagenomes</taxon>
    </lineage>
</organism>
<sequence length="181" mass="19155">MIVRSTPECRKAATCGTFDWCSGAGVGSVDRCLIKTRVPATPMTMAKRMGAGRANEMANQAVISGPIVKISSSKILSRAKAVRSFGDEAESTRAITNVQRARTAGPMAGEQAPAPTTITAEIPMGHDNSILMTNRPRPKLSAAINQPKTLCCPRRSTKRLEIIIPAAAESEKAADINPPSP</sequence>
<name>A0A6J7P7D9_9ZZZZ</name>